<evidence type="ECO:0000256" key="7">
    <source>
        <dbReference type="ARBA" id="ARBA00023136"/>
    </source>
</evidence>
<evidence type="ECO:0000256" key="11">
    <source>
        <dbReference type="ARBA" id="ARBA00037938"/>
    </source>
</evidence>
<evidence type="ECO:0000256" key="12">
    <source>
        <dbReference type="ARBA" id="ARBA00039249"/>
    </source>
</evidence>
<evidence type="ECO:0000256" key="4">
    <source>
        <dbReference type="ARBA" id="ARBA00022475"/>
    </source>
</evidence>
<keyword evidence="9" id="KW-0539">Nucleus</keyword>
<evidence type="ECO:0000313" key="14">
    <source>
        <dbReference type="Ensembl" id="ENSDNVP00000026978.1"/>
    </source>
</evidence>
<evidence type="ECO:0000256" key="3">
    <source>
        <dbReference type="ARBA" id="ARBA00004245"/>
    </source>
</evidence>
<reference evidence="14" key="1">
    <citation type="submission" date="2025-05" db="UniProtKB">
        <authorList>
            <consortium name="Ensembl"/>
        </authorList>
    </citation>
    <scope>IDENTIFICATION</scope>
</reference>
<keyword evidence="8" id="KW-0206">Cytoskeleton</keyword>
<protein>
    <recommendedName>
        <fullName evidence="12">Ciliogenesis-associated TTC17-interacting protein</fullName>
    </recommendedName>
</protein>
<proteinExistence type="inferred from homology"/>
<evidence type="ECO:0000256" key="1">
    <source>
        <dbReference type="ARBA" id="ARBA00004123"/>
    </source>
</evidence>
<organism evidence="14 15">
    <name type="scientific">Dromaius novaehollandiae</name>
    <name type="common">Emu</name>
    <dbReference type="NCBI Taxonomy" id="8790"/>
    <lineage>
        <taxon>Eukaryota</taxon>
        <taxon>Metazoa</taxon>
        <taxon>Chordata</taxon>
        <taxon>Craniata</taxon>
        <taxon>Vertebrata</taxon>
        <taxon>Euteleostomi</taxon>
        <taxon>Archelosauria</taxon>
        <taxon>Archosauria</taxon>
        <taxon>Dinosauria</taxon>
        <taxon>Saurischia</taxon>
        <taxon>Theropoda</taxon>
        <taxon>Coelurosauria</taxon>
        <taxon>Aves</taxon>
        <taxon>Palaeognathae</taxon>
        <taxon>Casuariiformes</taxon>
        <taxon>Dromaiidae</taxon>
        <taxon>Dromaius</taxon>
    </lineage>
</organism>
<dbReference type="GO" id="GO:0005634">
    <property type="term" value="C:nucleus"/>
    <property type="evidence" value="ECO:0007669"/>
    <property type="project" value="UniProtKB-SubCell"/>
</dbReference>
<evidence type="ECO:0000259" key="13">
    <source>
        <dbReference type="Pfam" id="PF21772"/>
    </source>
</evidence>
<gene>
    <name evidence="14" type="primary">CATIP</name>
</gene>
<feature type="domain" description="Ciliogenesis-associated TTC17-interacting protein N-terminal" evidence="13">
    <location>
        <begin position="19"/>
        <end position="250"/>
    </location>
</feature>
<dbReference type="Proteomes" id="UP000694423">
    <property type="component" value="Unplaced"/>
</dbReference>
<keyword evidence="4" id="KW-1003">Cell membrane</keyword>
<comment type="function">
    <text evidence="10">Plays a role in primary ciliogenesis by modulating actin polymerization.</text>
</comment>
<evidence type="ECO:0000256" key="10">
    <source>
        <dbReference type="ARBA" id="ARBA00037538"/>
    </source>
</evidence>
<dbReference type="AlphaFoldDB" id="A0A8C4KRS1"/>
<sequence length="370" mass="40189">MEEPPCVCPPAVLACMEGAARFLSLIGPEELERCLFVERLVAAGAGAAGGEFWVTVQRAAYGPTGQPGHSCLLVRAGSHSVVDGVPCATSLQAYVSLQLETLEQELHECVELRAHPIERRLHVVTRGEELLVSKTLCEGQMEMLCERSRHSLATLRGLLAEGAGLLLLRVLARRGTMPPRLAFPTLDAEGHLCTVSYRALGIQQQPVGPEEAEVLVMERAVRPSAGIPAAWHLSCLRDGRLARWVQVGCPVVLLLQRMPVLTETDEDEPQPVFPKQPLAWEADAQLYSCFLDRKEELQASHAAFVRRHPELGALLADFLQALLLRQPPDPVAFAAAFFAPFAHRWPPGTRFAAAAAAPSPARGPRGMPPS</sequence>
<keyword evidence="6" id="KW-0970">Cilium biogenesis/degradation</keyword>
<dbReference type="InterPro" id="IPR048777">
    <property type="entry name" value="CATIP_N"/>
</dbReference>
<dbReference type="Ensembl" id="ENSDNVT00000032589.1">
    <property type="protein sequence ID" value="ENSDNVP00000026978.1"/>
    <property type="gene ID" value="ENSDNVG00000018743.1"/>
</dbReference>
<dbReference type="GO" id="GO:0030041">
    <property type="term" value="P:actin filament polymerization"/>
    <property type="evidence" value="ECO:0007669"/>
    <property type="project" value="TreeGrafter"/>
</dbReference>
<dbReference type="PANTHER" id="PTHR15505:SF3">
    <property type="entry name" value="CILIOGENESIS-ASSOCIATED TTC17-INTERACTING PROTEIN"/>
    <property type="match status" value="1"/>
</dbReference>
<dbReference type="Ensembl" id="ENSDNVT00000032587.1">
    <property type="protein sequence ID" value="ENSDNVP00000026976.1"/>
    <property type="gene ID" value="ENSDNVG00000018743.1"/>
</dbReference>
<keyword evidence="15" id="KW-1185">Reference proteome</keyword>
<keyword evidence="5" id="KW-0963">Cytoplasm</keyword>
<dbReference type="PANTHER" id="PTHR15505">
    <property type="entry name" value="RIIA DOMAIN-CONTAINING PROTEIN 1"/>
    <property type="match status" value="1"/>
</dbReference>
<comment type="similarity">
    <text evidence="11">Belongs to the CATIP family.</text>
</comment>
<comment type="subcellular location">
    <subcellularLocation>
        <location evidence="2">Cell membrane</location>
    </subcellularLocation>
    <subcellularLocation>
        <location evidence="3">Cytoplasm</location>
        <location evidence="3">Cytoskeleton</location>
    </subcellularLocation>
    <subcellularLocation>
        <location evidence="1">Nucleus</location>
    </subcellularLocation>
</comment>
<evidence type="ECO:0000256" key="6">
    <source>
        <dbReference type="ARBA" id="ARBA00022794"/>
    </source>
</evidence>
<dbReference type="Pfam" id="PF21772">
    <property type="entry name" value="CATIP_N"/>
    <property type="match status" value="1"/>
</dbReference>
<evidence type="ECO:0000313" key="15">
    <source>
        <dbReference type="Proteomes" id="UP000694423"/>
    </source>
</evidence>
<evidence type="ECO:0000256" key="8">
    <source>
        <dbReference type="ARBA" id="ARBA00023212"/>
    </source>
</evidence>
<keyword evidence="7" id="KW-0472">Membrane</keyword>
<dbReference type="GO" id="GO:0005886">
    <property type="term" value="C:plasma membrane"/>
    <property type="evidence" value="ECO:0007669"/>
    <property type="project" value="UniProtKB-SubCell"/>
</dbReference>
<evidence type="ECO:0000256" key="5">
    <source>
        <dbReference type="ARBA" id="ARBA00022490"/>
    </source>
</evidence>
<dbReference type="GO" id="GO:0005856">
    <property type="term" value="C:cytoskeleton"/>
    <property type="evidence" value="ECO:0007669"/>
    <property type="project" value="UniProtKB-SubCell"/>
</dbReference>
<accession>A0A8C4KRS1</accession>
<dbReference type="GO" id="GO:0044782">
    <property type="term" value="P:cilium organization"/>
    <property type="evidence" value="ECO:0007669"/>
    <property type="project" value="TreeGrafter"/>
</dbReference>
<name>A0A8C4KRS1_DRONO</name>
<evidence type="ECO:0000256" key="9">
    <source>
        <dbReference type="ARBA" id="ARBA00023242"/>
    </source>
</evidence>
<evidence type="ECO:0000256" key="2">
    <source>
        <dbReference type="ARBA" id="ARBA00004236"/>
    </source>
</evidence>